<feature type="transmembrane region" description="Helical" evidence="8">
    <location>
        <begin position="25"/>
        <end position="45"/>
    </location>
</feature>
<accession>D1CFV0</accession>
<feature type="transmembrane region" description="Helical" evidence="8">
    <location>
        <begin position="93"/>
        <end position="114"/>
    </location>
</feature>
<dbReference type="AlphaFoldDB" id="D1CFV0"/>
<dbReference type="PANTHER" id="PTHR30269">
    <property type="entry name" value="TRANSMEMBRANE PROTEIN YFCA"/>
    <property type="match status" value="1"/>
</dbReference>
<evidence type="ECO:0000256" key="8">
    <source>
        <dbReference type="RuleBase" id="RU363041"/>
    </source>
</evidence>
<dbReference type="OrthoDB" id="9807082at2"/>
<dbReference type="KEGG" id="ttr:Tter_0889"/>
<evidence type="ECO:0000313" key="9">
    <source>
        <dbReference type="EMBL" id="ACZ41806.1"/>
    </source>
</evidence>
<evidence type="ECO:0000256" key="1">
    <source>
        <dbReference type="ARBA" id="ARBA00004651"/>
    </source>
</evidence>
<dbReference type="eggNOG" id="COG0730">
    <property type="taxonomic scope" value="Bacteria"/>
</dbReference>
<gene>
    <name evidence="9" type="ordered locus">Tter_0889</name>
</gene>
<keyword evidence="4 8" id="KW-1003">Cell membrane</keyword>
<evidence type="ECO:0000256" key="2">
    <source>
        <dbReference type="ARBA" id="ARBA00009142"/>
    </source>
</evidence>
<feature type="transmembrane region" description="Helical" evidence="8">
    <location>
        <begin position="252"/>
        <end position="270"/>
    </location>
</feature>
<dbReference type="Pfam" id="PF01925">
    <property type="entry name" value="TauE"/>
    <property type="match status" value="1"/>
</dbReference>
<sequence>MNLFLLDSSLTSVLGASVPTSVRSLLILATAALIAGAINAIAGGGSLITFPALLAVGLPSVTANVTNTVALWPGTIGGSVAYRRELRCQSKRIWILGTVGFVGGLLGSFILLISPQSVFDLIVPFLILFACGLLLVQKRIAKWILTSRDGKGENLLSPGILLGQFLAAVYGGYFGAGLGIITLAILGLFLDDDLQRINALKGVLTLIINGIAALYFAVFGNVVWPLALLMAVCSWTGGFLGVRVARRLNPDVLRLLVVIYGIVVSIRLMLS</sequence>
<evidence type="ECO:0000256" key="5">
    <source>
        <dbReference type="ARBA" id="ARBA00022692"/>
    </source>
</evidence>
<dbReference type="HOGENOM" id="CLU_045498_7_0_0"/>
<dbReference type="InterPro" id="IPR052017">
    <property type="entry name" value="TSUP"/>
</dbReference>
<keyword evidence="6 8" id="KW-1133">Transmembrane helix</keyword>
<feature type="transmembrane region" description="Helical" evidence="8">
    <location>
        <begin position="160"/>
        <end position="190"/>
    </location>
</feature>
<evidence type="ECO:0000256" key="6">
    <source>
        <dbReference type="ARBA" id="ARBA00022989"/>
    </source>
</evidence>
<dbReference type="PANTHER" id="PTHR30269:SF0">
    <property type="entry name" value="MEMBRANE TRANSPORTER PROTEIN YFCA-RELATED"/>
    <property type="match status" value="1"/>
</dbReference>
<comment type="subcellular location">
    <subcellularLocation>
        <location evidence="1 8">Cell membrane</location>
        <topology evidence="1 8">Multi-pass membrane protein</topology>
    </subcellularLocation>
</comment>
<evidence type="ECO:0000256" key="3">
    <source>
        <dbReference type="ARBA" id="ARBA00022448"/>
    </source>
</evidence>
<name>D1CFV0_THET1</name>
<proteinExistence type="inferred from homology"/>
<keyword evidence="7 8" id="KW-0472">Membrane</keyword>
<keyword evidence="3" id="KW-0813">Transport</keyword>
<dbReference type="EMBL" id="CP001825">
    <property type="protein sequence ID" value="ACZ41806.1"/>
    <property type="molecule type" value="Genomic_DNA"/>
</dbReference>
<keyword evidence="10" id="KW-1185">Reference proteome</keyword>
<organism evidence="9 10">
    <name type="scientific">Thermobaculum terrenum (strain ATCC BAA-798 / CCMEE 7001 / YNP1)</name>
    <dbReference type="NCBI Taxonomy" id="525904"/>
    <lineage>
        <taxon>Bacteria</taxon>
        <taxon>Bacillati</taxon>
        <taxon>Chloroflexota</taxon>
        <taxon>Chloroflexia</taxon>
        <taxon>Candidatus Thermobaculales</taxon>
        <taxon>Candidatus Thermobaculaceae</taxon>
        <taxon>Thermobaculum</taxon>
    </lineage>
</organism>
<dbReference type="RefSeq" id="WP_012874841.1">
    <property type="nucleotide sequence ID" value="NC_013525.1"/>
</dbReference>
<evidence type="ECO:0000313" key="10">
    <source>
        <dbReference type="Proteomes" id="UP000000323"/>
    </source>
</evidence>
<dbReference type="GO" id="GO:0005886">
    <property type="term" value="C:plasma membrane"/>
    <property type="evidence" value="ECO:0007669"/>
    <property type="project" value="UniProtKB-SubCell"/>
</dbReference>
<reference evidence="10" key="1">
    <citation type="journal article" date="2010" name="Stand. Genomic Sci.">
        <title>Complete genome sequence of 'Thermobaculum terrenum' type strain (YNP1).</title>
        <authorList>
            <person name="Kiss H."/>
            <person name="Cleland D."/>
            <person name="Lapidus A."/>
            <person name="Lucas S."/>
            <person name="Glavina Del Rio T."/>
            <person name="Nolan M."/>
            <person name="Tice H."/>
            <person name="Han C."/>
            <person name="Goodwin L."/>
            <person name="Pitluck S."/>
            <person name="Liolios K."/>
            <person name="Ivanova N."/>
            <person name="Mavromatis K."/>
            <person name="Ovchinnikova G."/>
            <person name="Pati A."/>
            <person name="Chen A."/>
            <person name="Palaniappan K."/>
            <person name="Land M."/>
            <person name="Hauser L."/>
            <person name="Chang Y."/>
            <person name="Jeffries C."/>
            <person name="Lu M."/>
            <person name="Brettin T."/>
            <person name="Detter J."/>
            <person name="Goker M."/>
            <person name="Tindall B."/>
            <person name="Beck B."/>
            <person name="McDermott T."/>
            <person name="Woyke T."/>
            <person name="Bristow J."/>
            <person name="Eisen J."/>
            <person name="Markowitz V."/>
            <person name="Hugenholtz P."/>
            <person name="Kyrpides N."/>
            <person name="Klenk H."/>
            <person name="Cheng J."/>
        </authorList>
    </citation>
    <scope>NUCLEOTIDE SEQUENCE [LARGE SCALE GENOMIC DNA]</scope>
    <source>
        <strain evidence="10">ATCC BAA-798 / YNP1</strain>
    </source>
</reference>
<feature type="transmembrane region" description="Helical" evidence="8">
    <location>
        <begin position="52"/>
        <end position="73"/>
    </location>
</feature>
<keyword evidence="5 8" id="KW-0812">Transmembrane</keyword>
<comment type="similarity">
    <text evidence="2 8">Belongs to the 4-toluene sulfonate uptake permease (TSUP) (TC 2.A.102) family.</text>
</comment>
<feature type="transmembrane region" description="Helical" evidence="8">
    <location>
        <begin position="226"/>
        <end position="245"/>
    </location>
</feature>
<feature type="transmembrane region" description="Helical" evidence="8">
    <location>
        <begin position="202"/>
        <end position="220"/>
    </location>
</feature>
<evidence type="ECO:0000256" key="4">
    <source>
        <dbReference type="ARBA" id="ARBA00022475"/>
    </source>
</evidence>
<protein>
    <recommendedName>
        <fullName evidence="8">Probable membrane transporter protein</fullName>
    </recommendedName>
</protein>
<evidence type="ECO:0000256" key="7">
    <source>
        <dbReference type="ARBA" id="ARBA00023136"/>
    </source>
</evidence>
<dbReference type="InterPro" id="IPR002781">
    <property type="entry name" value="TM_pro_TauE-like"/>
</dbReference>
<dbReference type="Proteomes" id="UP000000323">
    <property type="component" value="Chromosome 1"/>
</dbReference>